<evidence type="ECO:0000313" key="10">
    <source>
        <dbReference type="Proteomes" id="UP000056109"/>
    </source>
</evidence>
<evidence type="ECO:0000256" key="3">
    <source>
        <dbReference type="ARBA" id="ARBA00022448"/>
    </source>
</evidence>
<comment type="similarity">
    <text evidence="2 7">Belongs to the sodium:solute symporter (SSF) (TC 2.A.21) family.</text>
</comment>
<dbReference type="PROSITE" id="PS50283">
    <property type="entry name" value="NA_SOLUT_SYMP_3"/>
    <property type="match status" value="1"/>
</dbReference>
<dbReference type="Gene3D" id="1.20.1730.10">
    <property type="entry name" value="Sodium/glucose cotransporter"/>
    <property type="match status" value="1"/>
</dbReference>
<feature type="transmembrane region" description="Helical" evidence="8">
    <location>
        <begin position="79"/>
        <end position="98"/>
    </location>
</feature>
<dbReference type="InterPro" id="IPR038377">
    <property type="entry name" value="Na/Glc_symporter_sf"/>
</dbReference>
<keyword evidence="5 8" id="KW-1133">Transmembrane helix</keyword>
<dbReference type="GO" id="GO:0022857">
    <property type="term" value="F:transmembrane transporter activity"/>
    <property type="evidence" value="ECO:0007669"/>
    <property type="project" value="InterPro"/>
</dbReference>
<dbReference type="EMBL" id="LN606600">
    <property type="protein sequence ID" value="CEF42476.1"/>
    <property type="molecule type" value="Genomic_DNA"/>
</dbReference>
<evidence type="ECO:0000256" key="7">
    <source>
        <dbReference type="RuleBase" id="RU362091"/>
    </source>
</evidence>
<keyword evidence="3" id="KW-0813">Transport</keyword>
<feature type="transmembrane region" description="Helical" evidence="8">
    <location>
        <begin position="194"/>
        <end position="212"/>
    </location>
</feature>
<accession>A0A0U5EX20</accession>
<dbReference type="PATRIC" id="fig|446692.3.peg.3417"/>
<feature type="transmembrane region" description="Helical" evidence="8">
    <location>
        <begin position="417"/>
        <end position="436"/>
    </location>
</feature>
<feature type="transmembrane region" description="Helical" evidence="8">
    <location>
        <begin position="6"/>
        <end position="27"/>
    </location>
</feature>
<dbReference type="InterPro" id="IPR001734">
    <property type="entry name" value="Na/solute_symporter"/>
</dbReference>
<feature type="transmembrane region" description="Helical" evidence="8">
    <location>
        <begin position="271"/>
        <end position="295"/>
    </location>
</feature>
<dbReference type="KEGG" id="asz:ASN_3234"/>
<name>A0A0U5EX20_9PROT</name>
<feature type="transmembrane region" description="Helical" evidence="8">
    <location>
        <begin position="389"/>
        <end position="410"/>
    </location>
</feature>
<proteinExistence type="inferred from homology"/>
<evidence type="ECO:0000256" key="5">
    <source>
        <dbReference type="ARBA" id="ARBA00022989"/>
    </source>
</evidence>
<feature type="transmembrane region" description="Helical" evidence="8">
    <location>
        <begin position="129"/>
        <end position="148"/>
    </location>
</feature>
<feature type="transmembrane region" description="Helical" evidence="8">
    <location>
        <begin position="442"/>
        <end position="460"/>
    </location>
</feature>
<dbReference type="PANTHER" id="PTHR48086:SF8">
    <property type="entry name" value="MONOCARBOXYLIC ACID PERMEASE"/>
    <property type="match status" value="1"/>
</dbReference>
<feature type="transmembrane region" description="Helical" evidence="8">
    <location>
        <begin position="315"/>
        <end position="340"/>
    </location>
</feature>
<gene>
    <name evidence="9" type="ORF">ASN_3234</name>
</gene>
<keyword evidence="4 8" id="KW-0812">Transmembrane</keyword>
<sequence>MVMRAVHMTGMIVASILILSLGAAWLARVRSRHMSVETLLVADRALPAPMLFILTVGEIYSIGSIVAFPSGLYAHGVSYGYWFLGYLLLAFPVGYFVGPAIWRRAKQYNACTLPEVFGRHFGSIAFERLTAWACVIALVPWGQFQFIGLSSVLDTMGFSAAPAAGLAGCAVIAFAYVSLGGVRASTYVAFLKDVLMLFGIAAVGVGAIGMQYKLSAGHAVITTPTFPLPTGSSLVFAISTIIYQGVGFYFQPSVTPYLFTARSAQAVRRAMVFMPLYMVMYPFAVFATVFALRFLPSLPDPNAVFFHVAATLLPSWIVALAAAGALLAGLLVLAATSLNIAAMMTRNIAPGLGRRHPKRAINLAVILFLVLALVATAHAPAIMLTALNLSGYVGIQFASLWFLILTGWPVSARIAGLGLFSGAGVAIALFASGVSIGGINPGLIGFLVNCAIVFCPLWRSRSDVRVHNKKDLL</sequence>
<protein>
    <submittedName>
        <fullName evidence="9">Na+/solute symporter</fullName>
    </submittedName>
</protein>
<dbReference type="InterPro" id="IPR050277">
    <property type="entry name" value="Sodium:Solute_Symporter"/>
</dbReference>
<dbReference type="AlphaFoldDB" id="A0A0U5EX20"/>
<organism evidence="9 10">
    <name type="scientific">Acetobacter senegalensis</name>
    <dbReference type="NCBI Taxonomy" id="446692"/>
    <lineage>
        <taxon>Bacteria</taxon>
        <taxon>Pseudomonadati</taxon>
        <taxon>Pseudomonadota</taxon>
        <taxon>Alphaproteobacteria</taxon>
        <taxon>Acetobacterales</taxon>
        <taxon>Acetobacteraceae</taxon>
        <taxon>Acetobacter</taxon>
    </lineage>
</organism>
<dbReference type="PANTHER" id="PTHR48086">
    <property type="entry name" value="SODIUM/PROLINE SYMPORTER-RELATED"/>
    <property type="match status" value="1"/>
</dbReference>
<keyword evidence="10" id="KW-1185">Reference proteome</keyword>
<feature type="transmembrane region" description="Helical" evidence="8">
    <location>
        <begin position="361"/>
        <end position="383"/>
    </location>
</feature>
<comment type="subcellular location">
    <subcellularLocation>
        <location evidence="1">Membrane</location>
        <topology evidence="1">Multi-pass membrane protein</topology>
    </subcellularLocation>
</comment>
<evidence type="ECO:0000256" key="4">
    <source>
        <dbReference type="ARBA" id="ARBA00022692"/>
    </source>
</evidence>
<evidence type="ECO:0000256" key="8">
    <source>
        <dbReference type="SAM" id="Phobius"/>
    </source>
</evidence>
<dbReference type="Proteomes" id="UP000056109">
    <property type="component" value="Chromosome I"/>
</dbReference>
<evidence type="ECO:0000256" key="6">
    <source>
        <dbReference type="ARBA" id="ARBA00023136"/>
    </source>
</evidence>
<dbReference type="GO" id="GO:0005886">
    <property type="term" value="C:plasma membrane"/>
    <property type="evidence" value="ECO:0007669"/>
    <property type="project" value="TreeGrafter"/>
</dbReference>
<reference evidence="10" key="1">
    <citation type="submission" date="2014-09" db="EMBL/GenBank/DDBJ databases">
        <authorList>
            <person name="Illeghems K.G."/>
        </authorList>
    </citation>
    <scope>NUCLEOTIDE SEQUENCE [LARGE SCALE GENOMIC DNA]</scope>
    <source>
        <strain evidence="10">108B</strain>
    </source>
</reference>
<evidence type="ECO:0000256" key="2">
    <source>
        <dbReference type="ARBA" id="ARBA00006434"/>
    </source>
</evidence>
<feature type="transmembrane region" description="Helical" evidence="8">
    <location>
        <begin position="48"/>
        <end position="73"/>
    </location>
</feature>
<feature type="transmembrane region" description="Helical" evidence="8">
    <location>
        <begin position="160"/>
        <end position="182"/>
    </location>
</feature>
<keyword evidence="6 8" id="KW-0472">Membrane</keyword>
<dbReference type="Pfam" id="PF00474">
    <property type="entry name" value="SSF"/>
    <property type="match status" value="1"/>
</dbReference>
<feature type="transmembrane region" description="Helical" evidence="8">
    <location>
        <begin position="232"/>
        <end position="250"/>
    </location>
</feature>
<evidence type="ECO:0000313" key="9">
    <source>
        <dbReference type="EMBL" id="CEF42476.1"/>
    </source>
</evidence>
<evidence type="ECO:0000256" key="1">
    <source>
        <dbReference type="ARBA" id="ARBA00004141"/>
    </source>
</evidence>